<gene>
    <name evidence="1" type="ORF">Taro_051317</name>
</gene>
<evidence type="ECO:0000313" key="2">
    <source>
        <dbReference type="Proteomes" id="UP000652761"/>
    </source>
</evidence>
<sequence length="229" mass="24676">LERGVAAAGMAGQGLWGVVDYSGPGPEEDFSASATLVHFDRPLPLLRPPLPAGAADDPSAGPFVLAFRSADCWRSAYRRTEAQVVKQCEAGARMGCALSASKKCRPPWWKSLFGVGAVDFAERERCEERETLACVEASKEPCIRFANEKCLPPFRDARISSISLNGLPHSSCSQTCNSGPEGMALKPEHGDPSIAVVNNLQINNLESTNYRGSALLQSFLMEESCRGRS</sequence>
<dbReference type="PANTHER" id="PTHR36773:SF1">
    <property type="entry name" value="EXPRESSED PROTEIN"/>
    <property type="match status" value="1"/>
</dbReference>
<dbReference type="Proteomes" id="UP000652761">
    <property type="component" value="Unassembled WGS sequence"/>
</dbReference>
<evidence type="ECO:0000313" key="1">
    <source>
        <dbReference type="EMBL" id="MQM18326.1"/>
    </source>
</evidence>
<accession>A0A843XG81</accession>
<dbReference type="AlphaFoldDB" id="A0A843XG81"/>
<dbReference type="GO" id="GO:0009536">
    <property type="term" value="C:plastid"/>
    <property type="evidence" value="ECO:0007669"/>
    <property type="project" value="TreeGrafter"/>
</dbReference>
<comment type="caution">
    <text evidence="1">The sequence shown here is derived from an EMBL/GenBank/DDBJ whole genome shotgun (WGS) entry which is preliminary data.</text>
</comment>
<protein>
    <submittedName>
        <fullName evidence="1">Uncharacterized protein</fullName>
    </submittedName>
</protein>
<dbReference type="PANTHER" id="PTHR36773">
    <property type="entry name" value="EXPRESSED PROTEIN"/>
    <property type="match status" value="1"/>
</dbReference>
<proteinExistence type="predicted"/>
<dbReference type="EMBL" id="NMUH01008121">
    <property type="protein sequence ID" value="MQM18326.1"/>
    <property type="molecule type" value="Genomic_DNA"/>
</dbReference>
<reference evidence="1" key="1">
    <citation type="submission" date="2017-07" db="EMBL/GenBank/DDBJ databases">
        <title>Taro Niue Genome Assembly and Annotation.</title>
        <authorList>
            <person name="Atibalentja N."/>
            <person name="Keating K."/>
            <person name="Fields C.J."/>
        </authorList>
    </citation>
    <scope>NUCLEOTIDE SEQUENCE</scope>
    <source>
        <strain evidence="1">Niue_2</strain>
        <tissue evidence="1">Leaf</tissue>
    </source>
</reference>
<name>A0A843XG81_COLES</name>
<keyword evidence="2" id="KW-1185">Reference proteome</keyword>
<feature type="non-terminal residue" evidence="1">
    <location>
        <position position="1"/>
    </location>
</feature>
<organism evidence="1 2">
    <name type="scientific">Colocasia esculenta</name>
    <name type="common">Wild taro</name>
    <name type="synonym">Arum esculentum</name>
    <dbReference type="NCBI Taxonomy" id="4460"/>
    <lineage>
        <taxon>Eukaryota</taxon>
        <taxon>Viridiplantae</taxon>
        <taxon>Streptophyta</taxon>
        <taxon>Embryophyta</taxon>
        <taxon>Tracheophyta</taxon>
        <taxon>Spermatophyta</taxon>
        <taxon>Magnoliopsida</taxon>
        <taxon>Liliopsida</taxon>
        <taxon>Araceae</taxon>
        <taxon>Aroideae</taxon>
        <taxon>Colocasieae</taxon>
        <taxon>Colocasia</taxon>
    </lineage>
</organism>
<dbReference type="OrthoDB" id="1928518at2759"/>